<reference evidence="2 3" key="1">
    <citation type="submission" date="2019-04" db="EMBL/GenBank/DDBJ databases">
        <title>Cohnella sp. nov. isolated from preserved vegetables.</title>
        <authorList>
            <person name="Lin S.-Y."/>
            <person name="Hung M.-H."/>
            <person name="Young C.-C."/>
        </authorList>
    </citation>
    <scope>NUCLEOTIDE SEQUENCE [LARGE SCALE GENOMIC DNA]</scope>
    <source>
        <strain evidence="2 3">CC-MHH1044</strain>
    </source>
</reference>
<evidence type="ECO:0000313" key="2">
    <source>
        <dbReference type="EMBL" id="THF83479.1"/>
    </source>
</evidence>
<evidence type="ECO:0000256" key="1">
    <source>
        <dbReference type="SAM" id="Phobius"/>
    </source>
</evidence>
<accession>A0A4S4C6F7</accession>
<dbReference type="OrthoDB" id="9837877at2"/>
<dbReference type="EMBL" id="SSOB01000004">
    <property type="protein sequence ID" value="THF83479.1"/>
    <property type="molecule type" value="Genomic_DNA"/>
</dbReference>
<evidence type="ECO:0000313" key="3">
    <source>
        <dbReference type="Proteomes" id="UP000310636"/>
    </source>
</evidence>
<keyword evidence="1" id="KW-0472">Membrane</keyword>
<dbReference type="Proteomes" id="UP000310636">
    <property type="component" value="Unassembled WGS sequence"/>
</dbReference>
<feature type="transmembrane region" description="Helical" evidence="1">
    <location>
        <begin position="151"/>
        <end position="171"/>
    </location>
</feature>
<keyword evidence="1" id="KW-1133">Transmembrane helix</keyword>
<proteinExistence type="predicted"/>
<sequence length="196" mass="21377">MRIKDLAFVLIRLLALYVFVQGIGQLANLFQLLYLGRLSASLLDLSVALFVSVFVASAAVYFLAGWLLWSRSGRLVRLLLKSEESSEAAPEAAAAPEKPAVPMKEWYSLGLVLVGIVLVAANIPALIGNIAQLIQYATSELPSAFASARRQTWIELVAVVLKLVIAFVLIFRADGIAGLIRKIRELGVREGRQTEV</sequence>
<dbReference type="RefSeq" id="WP_136368635.1">
    <property type="nucleotide sequence ID" value="NZ_SSOB01000004.1"/>
</dbReference>
<keyword evidence="1" id="KW-0812">Transmembrane</keyword>
<feature type="transmembrane region" description="Helical" evidence="1">
    <location>
        <begin position="46"/>
        <end position="69"/>
    </location>
</feature>
<organism evidence="2 3">
    <name type="scientific">Cohnella fermenti</name>
    <dbReference type="NCBI Taxonomy" id="2565925"/>
    <lineage>
        <taxon>Bacteria</taxon>
        <taxon>Bacillati</taxon>
        <taxon>Bacillota</taxon>
        <taxon>Bacilli</taxon>
        <taxon>Bacillales</taxon>
        <taxon>Paenibacillaceae</taxon>
        <taxon>Cohnella</taxon>
    </lineage>
</organism>
<keyword evidence="3" id="KW-1185">Reference proteome</keyword>
<name>A0A4S4C6F7_9BACL</name>
<comment type="caution">
    <text evidence="2">The sequence shown here is derived from an EMBL/GenBank/DDBJ whole genome shotgun (WGS) entry which is preliminary data.</text>
</comment>
<protein>
    <submittedName>
        <fullName evidence="2">Uncharacterized protein</fullName>
    </submittedName>
</protein>
<gene>
    <name evidence="2" type="ORF">E6C55_04780</name>
</gene>
<dbReference type="AlphaFoldDB" id="A0A4S4C6F7"/>
<feature type="transmembrane region" description="Helical" evidence="1">
    <location>
        <begin position="106"/>
        <end position="131"/>
    </location>
</feature>